<sequence length="164" mass="17687">MIPAAAMWRSLVAVTLLAACALTPPAHAQDVAANSNPTKDVQGVWITEKHDGAFRIAPCGDAICGTLVGLDYKDNEPVPTGKDGKSECNLVMLTGFRPQEEKSERLGGKILDPDTGNVYQAQIWSPEPGVLKLRGYVMIPLLGETRTWTRYTGKIGPGCRLPQN</sequence>
<dbReference type="PANTHER" id="PTHR36919:SF2">
    <property type="entry name" value="BLL6627 PROTEIN"/>
    <property type="match status" value="1"/>
</dbReference>
<protein>
    <submittedName>
        <fullName evidence="3">DUF2147 domain-containing protein</fullName>
    </submittedName>
</protein>
<proteinExistence type="predicted"/>
<keyword evidence="1" id="KW-0732">Signal</keyword>
<dbReference type="EMBL" id="WOTH01000002">
    <property type="protein sequence ID" value="NHO52637.1"/>
    <property type="molecule type" value="Genomic_DNA"/>
</dbReference>
<keyword evidence="4" id="KW-1185">Reference proteome</keyword>
<dbReference type="AlphaFoldDB" id="A0A967BA95"/>
<accession>A0A967BA95</accession>
<organism evidence="3 4">
    <name type="scientific">Acetobacter estunensis</name>
    <dbReference type="NCBI Taxonomy" id="104097"/>
    <lineage>
        <taxon>Bacteria</taxon>
        <taxon>Pseudomonadati</taxon>
        <taxon>Pseudomonadota</taxon>
        <taxon>Alphaproteobacteria</taxon>
        <taxon>Acetobacterales</taxon>
        <taxon>Acetobacteraceae</taxon>
        <taxon>Acetobacter</taxon>
    </lineage>
</organism>
<dbReference type="Pfam" id="PF09917">
    <property type="entry name" value="DUF2147"/>
    <property type="match status" value="1"/>
</dbReference>
<comment type="caution">
    <text evidence="3">The sequence shown here is derived from an EMBL/GenBank/DDBJ whole genome shotgun (WGS) entry which is preliminary data.</text>
</comment>
<name>A0A967BA95_9PROT</name>
<reference evidence="3" key="1">
    <citation type="submission" date="2019-11" db="EMBL/GenBank/DDBJ databases">
        <title>Description of new Acetobacter species.</title>
        <authorList>
            <person name="Cleenwerck I."/>
            <person name="Sombolestani A.S."/>
        </authorList>
    </citation>
    <scope>NUCLEOTIDE SEQUENCE</scope>
    <source>
        <strain evidence="3">LMG 1626</strain>
    </source>
</reference>
<evidence type="ECO:0000313" key="4">
    <source>
        <dbReference type="Proteomes" id="UP000597459"/>
    </source>
</evidence>
<evidence type="ECO:0000313" key="3">
    <source>
        <dbReference type="EMBL" id="NHO52637.1"/>
    </source>
</evidence>
<dbReference type="Gene3D" id="2.40.128.520">
    <property type="match status" value="1"/>
</dbReference>
<dbReference type="Proteomes" id="UP000597459">
    <property type="component" value="Unassembled WGS sequence"/>
</dbReference>
<evidence type="ECO:0000256" key="1">
    <source>
        <dbReference type="SAM" id="SignalP"/>
    </source>
</evidence>
<evidence type="ECO:0000259" key="2">
    <source>
        <dbReference type="Pfam" id="PF09917"/>
    </source>
</evidence>
<feature type="chain" id="PRO_5038144230" evidence="1">
    <location>
        <begin position="29"/>
        <end position="164"/>
    </location>
</feature>
<feature type="domain" description="DUF2147" evidence="2">
    <location>
        <begin position="43"/>
        <end position="150"/>
    </location>
</feature>
<dbReference type="InterPro" id="IPR019223">
    <property type="entry name" value="DUF2147"/>
</dbReference>
<feature type="signal peptide" evidence="1">
    <location>
        <begin position="1"/>
        <end position="28"/>
    </location>
</feature>
<gene>
    <name evidence="3" type="ORF">GOB87_01480</name>
</gene>
<dbReference type="PANTHER" id="PTHR36919">
    <property type="entry name" value="BLR1215 PROTEIN"/>
    <property type="match status" value="1"/>
</dbReference>